<feature type="compositionally biased region" description="Basic and acidic residues" evidence="1">
    <location>
        <begin position="47"/>
        <end position="62"/>
    </location>
</feature>
<evidence type="ECO:0000313" key="3">
    <source>
        <dbReference type="EMBL" id="ODM23390.1"/>
    </source>
</evidence>
<feature type="transmembrane region" description="Helical" evidence="2">
    <location>
        <begin position="70"/>
        <end position="94"/>
    </location>
</feature>
<organism evidence="3 4">
    <name type="scientific">Aspergillus cristatus</name>
    <name type="common">Chinese Fuzhuan brick tea-fermentation fungus</name>
    <name type="synonym">Eurotium cristatum</name>
    <dbReference type="NCBI Taxonomy" id="573508"/>
    <lineage>
        <taxon>Eukaryota</taxon>
        <taxon>Fungi</taxon>
        <taxon>Dikarya</taxon>
        <taxon>Ascomycota</taxon>
        <taxon>Pezizomycotina</taxon>
        <taxon>Eurotiomycetes</taxon>
        <taxon>Eurotiomycetidae</taxon>
        <taxon>Eurotiales</taxon>
        <taxon>Aspergillaceae</taxon>
        <taxon>Aspergillus</taxon>
        <taxon>Aspergillus subgen. Aspergillus</taxon>
    </lineage>
</organism>
<accession>A0A1E3BR02</accession>
<evidence type="ECO:0000313" key="4">
    <source>
        <dbReference type="Proteomes" id="UP000094569"/>
    </source>
</evidence>
<keyword evidence="2" id="KW-0472">Membrane</keyword>
<keyword evidence="2" id="KW-1133">Transmembrane helix</keyword>
<feature type="compositionally biased region" description="Low complexity" evidence="1">
    <location>
        <begin position="37"/>
        <end position="46"/>
    </location>
</feature>
<name>A0A1E3BR02_ASPCR</name>
<dbReference type="OrthoDB" id="5376804at2759"/>
<dbReference type="PANTHER" id="PTHR35394">
    <property type="entry name" value="DUF3176 DOMAIN-CONTAINING PROTEIN"/>
    <property type="match status" value="1"/>
</dbReference>
<keyword evidence="4" id="KW-1185">Reference proteome</keyword>
<dbReference type="PANTHER" id="PTHR35394:SF5">
    <property type="entry name" value="DUF3176 DOMAIN-CONTAINING PROTEIN"/>
    <property type="match status" value="1"/>
</dbReference>
<dbReference type="Pfam" id="PF11374">
    <property type="entry name" value="DUF3176"/>
    <property type="match status" value="1"/>
</dbReference>
<keyword evidence="2" id="KW-0812">Transmembrane</keyword>
<dbReference type="Proteomes" id="UP000094569">
    <property type="component" value="Unassembled WGS sequence"/>
</dbReference>
<dbReference type="AlphaFoldDB" id="A0A1E3BR02"/>
<protein>
    <submittedName>
        <fullName evidence="3">Uncharacterized protein</fullName>
    </submittedName>
</protein>
<evidence type="ECO:0000256" key="2">
    <source>
        <dbReference type="SAM" id="Phobius"/>
    </source>
</evidence>
<sequence length="140" mass="15588">MTEHEQYRFSALDDLSRPTTPSVSTSEPEHPEHPKHPQQLEQQKQPQKPEELDSKSEQNDKKPFDWAGSWIWEVGAAVSGTVSIALLIGFLAYVNDTSYANWQYSVSPNAVISIIVAAAKAAMLGLLTSCISQLKWNQYG</sequence>
<comment type="caution">
    <text evidence="3">The sequence shown here is derived from an EMBL/GenBank/DDBJ whole genome shotgun (WGS) entry which is preliminary data.</text>
</comment>
<feature type="transmembrane region" description="Helical" evidence="2">
    <location>
        <begin position="106"/>
        <end position="127"/>
    </location>
</feature>
<dbReference type="STRING" id="573508.A0A1E3BR02"/>
<feature type="compositionally biased region" description="Polar residues" evidence="1">
    <location>
        <begin position="17"/>
        <end position="26"/>
    </location>
</feature>
<dbReference type="EMBL" id="JXNT01000001">
    <property type="protein sequence ID" value="ODM23390.1"/>
    <property type="molecule type" value="Genomic_DNA"/>
</dbReference>
<evidence type="ECO:0000256" key="1">
    <source>
        <dbReference type="SAM" id="MobiDB-lite"/>
    </source>
</evidence>
<dbReference type="InterPro" id="IPR021514">
    <property type="entry name" value="DUF3176"/>
</dbReference>
<proteinExistence type="predicted"/>
<gene>
    <name evidence="3" type="ORF">SI65_00979</name>
</gene>
<feature type="region of interest" description="Disordered" evidence="1">
    <location>
        <begin position="1"/>
        <end position="62"/>
    </location>
</feature>
<dbReference type="VEuPathDB" id="FungiDB:SI65_00979"/>
<reference evidence="3 4" key="1">
    <citation type="journal article" date="2016" name="BMC Genomics">
        <title>Comparative genomic and transcriptomic analyses of the Fuzhuan brick tea-fermentation fungus Aspergillus cristatus.</title>
        <authorList>
            <person name="Ge Y."/>
            <person name="Wang Y."/>
            <person name="Liu Y."/>
            <person name="Tan Y."/>
            <person name="Ren X."/>
            <person name="Zhang X."/>
            <person name="Hyde K.D."/>
            <person name="Liu Y."/>
            <person name="Liu Z."/>
        </authorList>
    </citation>
    <scope>NUCLEOTIDE SEQUENCE [LARGE SCALE GENOMIC DNA]</scope>
    <source>
        <strain evidence="3 4">GZAAS20.1005</strain>
    </source>
</reference>